<accession>A0A2V3ZY33</accession>
<dbReference type="Proteomes" id="UP000248079">
    <property type="component" value="Unassembled WGS sequence"/>
</dbReference>
<dbReference type="SMART" id="SM00829">
    <property type="entry name" value="PKS_ER"/>
    <property type="match status" value="1"/>
</dbReference>
<dbReference type="SUPFAM" id="SSF51735">
    <property type="entry name" value="NAD(P)-binding Rossmann-fold domains"/>
    <property type="match status" value="1"/>
</dbReference>
<dbReference type="GO" id="GO:0043957">
    <property type="term" value="F:acryloyl-CoA reductase (NADPH) activity"/>
    <property type="evidence" value="ECO:0007669"/>
    <property type="project" value="TreeGrafter"/>
</dbReference>
<dbReference type="InterPro" id="IPR013149">
    <property type="entry name" value="ADH-like_C"/>
</dbReference>
<organism evidence="2 3">
    <name type="scientific">Marinifilum breve</name>
    <dbReference type="NCBI Taxonomy" id="2184082"/>
    <lineage>
        <taxon>Bacteria</taxon>
        <taxon>Pseudomonadati</taxon>
        <taxon>Bacteroidota</taxon>
        <taxon>Bacteroidia</taxon>
        <taxon>Marinilabiliales</taxon>
        <taxon>Marinifilaceae</taxon>
    </lineage>
</organism>
<dbReference type="InterPro" id="IPR014188">
    <property type="entry name" value="Acrylyl-CoA_reductase_AcuI"/>
</dbReference>
<keyword evidence="3" id="KW-1185">Reference proteome</keyword>
<sequence length="330" mass="35846">MDKEFKALRIREENGEYKREIVSRKIEDLPEGEVLIRVRYSSLNYKDALSVSGNKGVTRNYPHTPGIDAAGVVEESSSDKFKVGDEVIVTSYDLGMNTDGGFSDYIRVPANWVVALPKELSFRDAMIYGTAGFTAALSVYKLLASGQTPEMGPVVVTGALGGVGSIAISILSSLGFEVTAATFDATGDEEVLNELGASNRISKDITDDQSGRPLLRPLWAGAIDVIGGNTLHTLLKACKPMGSVTCCGNVGSGDLPMTVYPFILNGISLIGIDSQNCPMELRQKVWDKLAAEWNVYKHKEQVIESSLEDLNEYIDLMLQKKSKGRVIVKL</sequence>
<dbReference type="CDD" id="cd05280">
    <property type="entry name" value="MDR_yhdh_yhfp"/>
    <property type="match status" value="1"/>
</dbReference>
<dbReference type="SUPFAM" id="SSF50129">
    <property type="entry name" value="GroES-like"/>
    <property type="match status" value="1"/>
</dbReference>
<dbReference type="Pfam" id="PF08240">
    <property type="entry name" value="ADH_N"/>
    <property type="match status" value="1"/>
</dbReference>
<reference evidence="2 3" key="1">
    <citation type="submission" date="2018-05" db="EMBL/GenBank/DDBJ databases">
        <title>Marinifilum breve JC075T sp. nov., a marine bacterium isolated from Yongle Blue Hole in the South China Sea.</title>
        <authorList>
            <person name="Fu T."/>
        </authorList>
    </citation>
    <scope>NUCLEOTIDE SEQUENCE [LARGE SCALE GENOMIC DNA]</scope>
    <source>
        <strain evidence="2 3">JC075</strain>
    </source>
</reference>
<dbReference type="Gene3D" id="3.40.50.720">
    <property type="entry name" value="NAD(P)-binding Rossmann-like Domain"/>
    <property type="match status" value="1"/>
</dbReference>
<dbReference type="AlphaFoldDB" id="A0A2V3ZY33"/>
<dbReference type="PANTHER" id="PTHR43677:SF1">
    <property type="entry name" value="ACRYLYL-COA REDUCTASE ACUI-RELATED"/>
    <property type="match status" value="1"/>
</dbReference>
<dbReference type="InterPro" id="IPR020843">
    <property type="entry name" value="ER"/>
</dbReference>
<dbReference type="InterPro" id="IPR011032">
    <property type="entry name" value="GroES-like_sf"/>
</dbReference>
<dbReference type="Pfam" id="PF00107">
    <property type="entry name" value="ADH_zinc_N"/>
    <property type="match status" value="1"/>
</dbReference>
<feature type="domain" description="Enoyl reductase (ER)" evidence="1">
    <location>
        <begin position="18"/>
        <end position="328"/>
    </location>
</feature>
<dbReference type="NCBIfam" id="TIGR02823">
    <property type="entry name" value="oxido_YhdH"/>
    <property type="match status" value="1"/>
</dbReference>
<dbReference type="PANTHER" id="PTHR43677">
    <property type="entry name" value="SHORT-CHAIN DEHYDROGENASE/REDUCTASE"/>
    <property type="match status" value="1"/>
</dbReference>
<protein>
    <submittedName>
        <fullName evidence="2">Oxidoreductase</fullName>
    </submittedName>
</protein>
<dbReference type="InterPro" id="IPR036291">
    <property type="entry name" value="NAD(P)-bd_dom_sf"/>
</dbReference>
<comment type="caution">
    <text evidence="2">The sequence shown here is derived from an EMBL/GenBank/DDBJ whole genome shotgun (WGS) entry which is preliminary data.</text>
</comment>
<proteinExistence type="predicted"/>
<dbReference type="InterPro" id="IPR051397">
    <property type="entry name" value="Zn-ADH-like_protein"/>
</dbReference>
<evidence type="ECO:0000313" key="2">
    <source>
        <dbReference type="EMBL" id="PXX98023.1"/>
    </source>
</evidence>
<dbReference type="EMBL" id="QFLI01000008">
    <property type="protein sequence ID" value="PXX98023.1"/>
    <property type="molecule type" value="Genomic_DNA"/>
</dbReference>
<evidence type="ECO:0000313" key="3">
    <source>
        <dbReference type="Proteomes" id="UP000248079"/>
    </source>
</evidence>
<dbReference type="InterPro" id="IPR013154">
    <property type="entry name" value="ADH-like_N"/>
</dbReference>
<gene>
    <name evidence="2" type="ORF">DF185_16970</name>
</gene>
<dbReference type="Gene3D" id="3.90.180.10">
    <property type="entry name" value="Medium-chain alcohol dehydrogenases, catalytic domain"/>
    <property type="match status" value="1"/>
</dbReference>
<name>A0A2V3ZY33_9BACT</name>
<evidence type="ECO:0000259" key="1">
    <source>
        <dbReference type="SMART" id="SM00829"/>
    </source>
</evidence>
<dbReference type="OrthoDB" id="9805663at2"/>
<dbReference type="RefSeq" id="WP_110361954.1">
    <property type="nucleotide sequence ID" value="NZ_QFLI01000008.1"/>
</dbReference>